<accession>A0AAV0ZBR8</accession>
<protein>
    <submittedName>
        <fullName evidence="1">Uncharacterized protein</fullName>
    </submittedName>
</protein>
<dbReference type="Proteomes" id="UP001157006">
    <property type="component" value="Chromosome 1S"/>
</dbReference>
<dbReference type="EMBL" id="OX451735">
    <property type="protein sequence ID" value="CAI8595054.1"/>
    <property type="molecule type" value="Genomic_DNA"/>
</dbReference>
<organism evidence="1 2">
    <name type="scientific">Vicia faba</name>
    <name type="common">Broad bean</name>
    <name type="synonym">Faba vulgaris</name>
    <dbReference type="NCBI Taxonomy" id="3906"/>
    <lineage>
        <taxon>Eukaryota</taxon>
        <taxon>Viridiplantae</taxon>
        <taxon>Streptophyta</taxon>
        <taxon>Embryophyta</taxon>
        <taxon>Tracheophyta</taxon>
        <taxon>Spermatophyta</taxon>
        <taxon>Magnoliopsida</taxon>
        <taxon>eudicotyledons</taxon>
        <taxon>Gunneridae</taxon>
        <taxon>Pentapetalae</taxon>
        <taxon>rosids</taxon>
        <taxon>fabids</taxon>
        <taxon>Fabales</taxon>
        <taxon>Fabaceae</taxon>
        <taxon>Papilionoideae</taxon>
        <taxon>50 kb inversion clade</taxon>
        <taxon>NPAAA clade</taxon>
        <taxon>Hologalegina</taxon>
        <taxon>IRL clade</taxon>
        <taxon>Fabeae</taxon>
        <taxon>Vicia</taxon>
    </lineage>
</organism>
<gene>
    <name evidence="1" type="ORF">VFH_I172240</name>
</gene>
<dbReference type="AlphaFoldDB" id="A0AAV0ZBR8"/>
<evidence type="ECO:0000313" key="2">
    <source>
        <dbReference type="Proteomes" id="UP001157006"/>
    </source>
</evidence>
<evidence type="ECO:0000313" key="1">
    <source>
        <dbReference type="EMBL" id="CAI8595054.1"/>
    </source>
</evidence>
<reference evidence="1 2" key="1">
    <citation type="submission" date="2023-01" db="EMBL/GenBank/DDBJ databases">
        <authorList>
            <person name="Kreplak J."/>
        </authorList>
    </citation>
    <scope>NUCLEOTIDE SEQUENCE [LARGE SCALE GENOMIC DNA]</scope>
</reference>
<name>A0AAV0ZBR8_VICFA</name>
<sequence>MLTRKQNIKMAKTNGSFAIESSDPDLINQYCCGEPVLRSSRCHRGLCLSGTELFGTSVTRNIFALSSLTLKGCVQCRINWPLGHSKHTRFDAQGLYKGRRSINKLKKS</sequence>
<proteinExistence type="predicted"/>
<keyword evidence="2" id="KW-1185">Reference proteome</keyword>